<keyword evidence="4 11" id="KW-0812">Transmembrane</keyword>
<dbReference type="InterPro" id="IPR039428">
    <property type="entry name" value="NUOK/Mnh_C1-like"/>
</dbReference>
<proteinExistence type="inferred from homology"/>
<dbReference type="Pfam" id="PF00420">
    <property type="entry name" value="Oxidored_q2"/>
    <property type="match status" value="1"/>
</dbReference>
<geneLocation type="mitochondrion" evidence="12"/>
<evidence type="ECO:0000256" key="5">
    <source>
        <dbReference type="ARBA" id="ARBA00022967"/>
    </source>
</evidence>
<organism evidence="12">
    <name type="scientific">Teleogryllus oceanicus</name>
    <name type="common">black field cricket</name>
    <dbReference type="NCBI Taxonomy" id="128161"/>
    <lineage>
        <taxon>Eukaryota</taxon>
        <taxon>Metazoa</taxon>
        <taxon>Ecdysozoa</taxon>
        <taxon>Arthropoda</taxon>
        <taxon>Hexapoda</taxon>
        <taxon>Insecta</taxon>
        <taxon>Pterygota</taxon>
        <taxon>Neoptera</taxon>
        <taxon>Polyneoptera</taxon>
        <taxon>Orthoptera</taxon>
        <taxon>Ensifera</taxon>
        <taxon>Gryllidea</taxon>
        <taxon>Grylloidea</taxon>
        <taxon>Gryllidae</taxon>
        <taxon>Gryllinae</taxon>
        <taxon>Teleogryllus</taxon>
    </lineage>
</organism>
<dbReference type="GO" id="GO:0016020">
    <property type="term" value="C:membrane"/>
    <property type="evidence" value="ECO:0007669"/>
    <property type="project" value="UniProtKB-SubCell"/>
</dbReference>
<evidence type="ECO:0000256" key="1">
    <source>
        <dbReference type="ARBA" id="ARBA00004141"/>
    </source>
</evidence>
<keyword evidence="7" id="KW-0520">NAD</keyword>
<evidence type="ECO:0000256" key="8">
    <source>
        <dbReference type="ARBA" id="ARBA00023136"/>
    </source>
</evidence>
<sequence>MFTFLCFVVVMFCYLSGLWVYCSKRKHLLIILLSLEYMVLFTFFMLMSWLGMLSYELFFSMIYLVFAVCEGSLGLGILISMVRSHGNDYFQSFVVLRC</sequence>
<dbReference type="AlphaFoldDB" id="A0A0S2MAG1"/>
<evidence type="ECO:0000256" key="6">
    <source>
        <dbReference type="ARBA" id="ARBA00022989"/>
    </source>
</evidence>
<gene>
    <name evidence="12" type="primary">nad4l</name>
</gene>
<evidence type="ECO:0000256" key="4">
    <source>
        <dbReference type="ARBA" id="ARBA00022692"/>
    </source>
</evidence>
<keyword evidence="5" id="KW-1278">Translocase</keyword>
<comment type="subcellular location">
    <subcellularLocation>
        <location evidence="1">Membrane</location>
        <topology evidence="1">Multi-pass membrane protein</topology>
    </subcellularLocation>
</comment>
<evidence type="ECO:0000313" key="12">
    <source>
        <dbReference type="EMBL" id="ALO71671.1"/>
    </source>
</evidence>
<evidence type="ECO:0000256" key="7">
    <source>
        <dbReference type="ARBA" id="ARBA00023027"/>
    </source>
</evidence>
<keyword evidence="8 11" id="KW-0472">Membrane</keyword>
<comment type="catalytic activity">
    <reaction evidence="10">
        <text>a ubiquinone + NADH + 5 H(+)(in) = a ubiquinol + NAD(+) + 4 H(+)(out)</text>
        <dbReference type="Rhea" id="RHEA:29091"/>
        <dbReference type="Rhea" id="RHEA-COMP:9565"/>
        <dbReference type="Rhea" id="RHEA-COMP:9566"/>
        <dbReference type="ChEBI" id="CHEBI:15378"/>
        <dbReference type="ChEBI" id="CHEBI:16389"/>
        <dbReference type="ChEBI" id="CHEBI:17976"/>
        <dbReference type="ChEBI" id="CHEBI:57540"/>
        <dbReference type="ChEBI" id="CHEBI:57945"/>
        <dbReference type="EC" id="7.1.1.2"/>
    </reaction>
</comment>
<name>A0A0S2MAG1_9ORTH</name>
<protein>
    <recommendedName>
        <fullName evidence="3">NADH-ubiquinone oxidoreductase chain 4L</fullName>
    </recommendedName>
    <alternativeName>
        <fullName evidence="9">NADH dehydrogenase subunit 4L</fullName>
    </alternativeName>
</protein>
<dbReference type="Gene3D" id="1.10.287.3510">
    <property type="match status" value="1"/>
</dbReference>
<keyword evidence="12" id="KW-0496">Mitochondrion</keyword>
<accession>A0A0S2MAG1</accession>
<dbReference type="EMBL" id="KT824636">
    <property type="protein sequence ID" value="ALO71671.1"/>
    <property type="molecule type" value="Genomic_DNA"/>
</dbReference>
<evidence type="ECO:0000256" key="2">
    <source>
        <dbReference type="ARBA" id="ARBA00010519"/>
    </source>
</evidence>
<keyword evidence="6 11" id="KW-1133">Transmembrane helix</keyword>
<dbReference type="GO" id="GO:0008137">
    <property type="term" value="F:NADH dehydrogenase (ubiquinone) activity"/>
    <property type="evidence" value="ECO:0007669"/>
    <property type="project" value="UniProtKB-EC"/>
</dbReference>
<evidence type="ECO:0000256" key="3">
    <source>
        <dbReference type="ARBA" id="ARBA00016612"/>
    </source>
</evidence>
<feature type="transmembrane region" description="Helical" evidence="11">
    <location>
        <begin position="29"/>
        <end position="51"/>
    </location>
</feature>
<evidence type="ECO:0000256" key="11">
    <source>
        <dbReference type="SAM" id="Phobius"/>
    </source>
</evidence>
<feature type="transmembrane region" description="Helical" evidence="11">
    <location>
        <begin position="57"/>
        <end position="82"/>
    </location>
</feature>
<comment type="similarity">
    <text evidence="2">Belongs to the complex I subunit 4L family.</text>
</comment>
<evidence type="ECO:0000256" key="10">
    <source>
        <dbReference type="ARBA" id="ARBA00049551"/>
    </source>
</evidence>
<evidence type="ECO:0000256" key="9">
    <source>
        <dbReference type="ARBA" id="ARBA00031586"/>
    </source>
</evidence>
<feature type="transmembrane region" description="Helical" evidence="11">
    <location>
        <begin position="6"/>
        <end position="22"/>
    </location>
</feature>
<reference evidence="12" key="1">
    <citation type="submission" date="2015-09" db="EMBL/GenBank/DDBJ databases">
        <title>The complete mitochondrial genome of the black field cricket,Teleogryllus oceanicus.</title>
        <authorList>
            <person name="Li Q."/>
            <person name="Zhou J."/>
            <person name="Jia Y."/>
            <person name="Yang X."/>
        </authorList>
    </citation>
    <scope>NUCLEOTIDE SEQUENCE</scope>
</reference>